<feature type="domain" description="Chorismate-utilising enzyme C-terminal" evidence="1">
    <location>
        <begin position="162"/>
        <end position="416"/>
    </location>
</feature>
<sequence>MATHPEQATSAPPPQPVRLQEYLPENQIGSPEQVAAALQHLPGMLFFDSAGNLPSRSHPPVSIIAARPVDILRGHISDTEALDRALEQYQCHTPSIGFPAGAACGWVDYEGDYCFGIYPEMLIYQHDRKQWWQCGNLARELRPATDTSASPEMGSFQAEMTRHDYESKVRAIHEYIAAGDIYQVNLTQSFHAPARGGSLFPLYQHLRTSSPAPLACWMQLDKREILSSSPETFLRMSGRSIETRPIKGTRPRGSTSVTDAANANELLASEKENAELTMITDLERNDLGQVCDFGTVRVAEMLALETLEQVYHLVSTVTGTLRQEVSHWQALKACFPGGSITGAPKKRAMEIINELEPVPRGLYTGAVGYVSFNGESQFNIPIRTLVRENDHLQYHVGAGIVADSDPAAEYQETLDKAKGIRLAIEQYMKANHCS</sequence>
<proteinExistence type="predicted"/>
<dbReference type="InterPro" id="IPR005801">
    <property type="entry name" value="ADC_synthase"/>
</dbReference>
<organism evidence="2 3">
    <name type="scientific">Oceaniferula marina</name>
    <dbReference type="NCBI Taxonomy" id="2748318"/>
    <lineage>
        <taxon>Bacteria</taxon>
        <taxon>Pseudomonadati</taxon>
        <taxon>Verrucomicrobiota</taxon>
        <taxon>Verrucomicrobiia</taxon>
        <taxon>Verrucomicrobiales</taxon>
        <taxon>Verrucomicrobiaceae</taxon>
        <taxon>Oceaniferula</taxon>
    </lineage>
</organism>
<keyword evidence="2" id="KW-0808">Transferase</keyword>
<comment type="caution">
    <text evidence="2">The sequence shown here is derived from an EMBL/GenBank/DDBJ whole genome shotgun (WGS) entry which is preliminary data.</text>
</comment>
<keyword evidence="3" id="KW-1185">Reference proteome</keyword>
<dbReference type="EC" id="2.6.1.85" evidence="2"/>
<gene>
    <name evidence="2" type="primary">pabB</name>
    <name evidence="2" type="ORF">HW115_06740</name>
</gene>
<dbReference type="PANTHER" id="PTHR11236:SF50">
    <property type="entry name" value="AMINODEOXYCHORISMATE SYNTHASE COMPONENT 1"/>
    <property type="match status" value="1"/>
</dbReference>
<dbReference type="AlphaFoldDB" id="A0A851GKP8"/>
<dbReference type="GO" id="GO:0000162">
    <property type="term" value="P:L-tryptophan biosynthetic process"/>
    <property type="evidence" value="ECO:0007669"/>
    <property type="project" value="TreeGrafter"/>
</dbReference>
<evidence type="ECO:0000259" key="1">
    <source>
        <dbReference type="Pfam" id="PF00425"/>
    </source>
</evidence>
<dbReference type="RefSeq" id="WP_178931822.1">
    <property type="nucleotide sequence ID" value="NZ_JACBAZ010000002.1"/>
</dbReference>
<dbReference type="InterPro" id="IPR019999">
    <property type="entry name" value="Anth_synth_I-like"/>
</dbReference>
<accession>A0A851GKP8</accession>
<reference evidence="2 3" key="1">
    <citation type="submission" date="2020-07" db="EMBL/GenBank/DDBJ databases">
        <title>Roseicoccus Jingziensis gen. nov., sp. nov., isolated from coastal seawater.</title>
        <authorList>
            <person name="Feng X."/>
        </authorList>
    </citation>
    <scope>NUCLEOTIDE SEQUENCE [LARGE SCALE GENOMIC DNA]</scope>
    <source>
        <strain evidence="2 3">N1E253</strain>
    </source>
</reference>
<dbReference type="Proteomes" id="UP000557872">
    <property type="component" value="Unassembled WGS sequence"/>
</dbReference>
<protein>
    <submittedName>
        <fullName evidence="2">Aminodeoxychorismate synthase component I</fullName>
        <ecNumber evidence="2">2.6.1.85</ecNumber>
    </submittedName>
</protein>
<dbReference type="GO" id="GO:0009396">
    <property type="term" value="P:folic acid-containing compound biosynthetic process"/>
    <property type="evidence" value="ECO:0007669"/>
    <property type="project" value="InterPro"/>
</dbReference>
<dbReference type="EMBL" id="JACBAZ010000002">
    <property type="protein sequence ID" value="NWK55300.1"/>
    <property type="molecule type" value="Genomic_DNA"/>
</dbReference>
<dbReference type="PANTHER" id="PTHR11236">
    <property type="entry name" value="AMINOBENZOATE/ANTHRANILATE SYNTHASE"/>
    <property type="match status" value="1"/>
</dbReference>
<dbReference type="SUPFAM" id="SSF56322">
    <property type="entry name" value="ADC synthase"/>
    <property type="match status" value="1"/>
</dbReference>
<dbReference type="InterPro" id="IPR005802">
    <property type="entry name" value="ADC_synth_comp_1"/>
</dbReference>
<dbReference type="GO" id="GO:0046820">
    <property type="term" value="F:4-amino-4-deoxychorismate synthase activity"/>
    <property type="evidence" value="ECO:0007669"/>
    <property type="project" value="UniProtKB-EC"/>
</dbReference>
<dbReference type="NCBIfam" id="TIGR00553">
    <property type="entry name" value="pabB"/>
    <property type="match status" value="1"/>
</dbReference>
<dbReference type="InterPro" id="IPR015890">
    <property type="entry name" value="Chorismate_C"/>
</dbReference>
<dbReference type="Pfam" id="PF00425">
    <property type="entry name" value="Chorismate_bind"/>
    <property type="match status" value="1"/>
</dbReference>
<evidence type="ECO:0000313" key="2">
    <source>
        <dbReference type="EMBL" id="NWK55300.1"/>
    </source>
</evidence>
<keyword evidence="2" id="KW-0032">Aminotransferase</keyword>
<name>A0A851GKP8_9BACT</name>
<evidence type="ECO:0000313" key="3">
    <source>
        <dbReference type="Proteomes" id="UP000557872"/>
    </source>
</evidence>
<dbReference type="PRINTS" id="PR00095">
    <property type="entry name" value="ANTSNTHASEI"/>
</dbReference>
<dbReference type="Gene3D" id="3.60.120.10">
    <property type="entry name" value="Anthranilate synthase"/>
    <property type="match status" value="1"/>
</dbReference>